<sequence length="108" mass="12207">MASTSKKITLKSFDGETFEVDEAVALQSQTIKNMIEDSCATTKSPSLPSTAANFLNIKELLDLTCKTVADMMRGKTPEQIRKTFHIKNDYTPEEEDEVRRENSWAFDP</sequence>
<comment type="pathway">
    <text evidence="1">Protein modification; protein ubiquitination.</text>
</comment>
<protein>
    <submittedName>
        <fullName evidence="6">Protein FD-like</fullName>
    </submittedName>
</protein>
<evidence type="ECO:0000313" key="7">
    <source>
        <dbReference type="Proteomes" id="UP000436088"/>
    </source>
</evidence>
<dbReference type="EMBL" id="VEPZ02000823">
    <property type="protein sequence ID" value="KAE8717485.1"/>
    <property type="molecule type" value="Genomic_DNA"/>
</dbReference>
<keyword evidence="3" id="KW-0833">Ubl conjugation pathway</keyword>
<dbReference type="InterPro" id="IPR016072">
    <property type="entry name" value="Skp1_comp_dimer"/>
</dbReference>
<dbReference type="GO" id="GO:0009867">
    <property type="term" value="P:jasmonic acid mediated signaling pathway"/>
    <property type="evidence" value="ECO:0007669"/>
    <property type="project" value="UniProtKB-ARBA"/>
</dbReference>
<evidence type="ECO:0000256" key="1">
    <source>
        <dbReference type="ARBA" id="ARBA00004906"/>
    </source>
</evidence>
<dbReference type="InterPro" id="IPR016897">
    <property type="entry name" value="SKP1"/>
</dbReference>
<dbReference type="Proteomes" id="UP000436088">
    <property type="component" value="Unassembled WGS sequence"/>
</dbReference>
<dbReference type="SUPFAM" id="SSF54695">
    <property type="entry name" value="POZ domain"/>
    <property type="match status" value="1"/>
</dbReference>
<dbReference type="InterPro" id="IPR001232">
    <property type="entry name" value="SKP1-like"/>
</dbReference>
<dbReference type="InterPro" id="IPR016073">
    <property type="entry name" value="Skp1_comp_POZ"/>
</dbReference>
<keyword evidence="7" id="KW-1185">Reference proteome</keyword>
<dbReference type="PANTHER" id="PTHR11165">
    <property type="entry name" value="SKP1"/>
    <property type="match status" value="1"/>
</dbReference>
<accession>A0A6A3BMB2</accession>
<feature type="domain" description="SKP1 component dimerisation" evidence="4">
    <location>
        <begin position="58"/>
        <end position="105"/>
    </location>
</feature>
<dbReference type="UniPathway" id="UPA00143"/>
<dbReference type="Gene3D" id="3.30.710.10">
    <property type="entry name" value="Potassium Channel Kv1.1, Chain A"/>
    <property type="match status" value="1"/>
</dbReference>
<dbReference type="Pfam" id="PF03931">
    <property type="entry name" value="Skp1_POZ"/>
    <property type="match status" value="1"/>
</dbReference>
<evidence type="ECO:0000256" key="2">
    <source>
        <dbReference type="ARBA" id="ARBA00009993"/>
    </source>
</evidence>
<dbReference type="SUPFAM" id="SSF81382">
    <property type="entry name" value="Skp1 dimerisation domain-like"/>
    <property type="match status" value="1"/>
</dbReference>
<name>A0A6A3BMB2_HIBSY</name>
<dbReference type="GO" id="GO:0006511">
    <property type="term" value="P:ubiquitin-dependent protein catabolic process"/>
    <property type="evidence" value="ECO:0007669"/>
    <property type="project" value="InterPro"/>
</dbReference>
<dbReference type="Pfam" id="PF01466">
    <property type="entry name" value="Skp1"/>
    <property type="match status" value="1"/>
</dbReference>
<organism evidence="6 7">
    <name type="scientific">Hibiscus syriacus</name>
    <name type="common">Rose of Sharon</name>
    <dbReference type="NCBI Taxonomy" id="106335"/>
    <lineage>
        <taxon>Eukaryota</taxon>
        <taxon>Viridiplantae</taxon>
        <taxon>Streptophyta</taxon>
        <taxon>Embryophyta</taxon>
        <taxon>Tracheophyta</taxon>
        <taxon>Spermatophyta</taxon>
        <taxon>Magnoliopsida</taxon>
        <taxon>eudicotyledons</taxon>
        <taxon>Gunneridae</taxon>
        <taxon>Pentapetalae</taxon>
        <taxon>rosids</taxon>
        <taxon>malvids</taxon>
        <taxon>Malvales</taxon>
        <taxon>Malvaceae</taxon>
        <taxon>Malvoideae</taxon>
        <taxon>Hibiscus</taxon>
    </lineage>
</organism>
<evidence type="ECO:0000259" key="5">
    <source>
        <dbReference type="Pfam" id="PF03931"/>
    </source>
</evidence>
<proteinExistence type="inferred from homology"/>
<dbReference type="InterPro" id="IPR036296">
    <property type="entry name" value="SKP1-like_dim_sf"/>
</dbReference>
<dbReference type="SMART" id="SM00512">
    <property type="entry name" value="Skp1"/>
    <property type="match status" value="1"/>
</dbReference>
<evidence type="ECO:0000313" key="6">
    <source>
        <dbReference type="EMBL" id="KAE8717485.1"/>
    </source>
</evidence>
<reference evidence="6" key="1">
    <citation type="submission" date="2019-09" db="EMBL/GenBank/DDBJ databases">
        <title>Draft genome information of white flower Hibiscus syriacus.</title>
        <authorList>
            <person name="Kim Y.-M."/>
        </authorList>
    </citation>
    <scope>NUCLEOTIDE SEQUENCE [LARGE SCALE GENOMIC DNA]</scope>
    <source>
        <strain evidence="6">YM2019G1</strain>
    </source>
</reference>
<dbReference type="InterPro" id="IPR011333">
    <property type="entry name" value="SKP1/BTB/POZ_sf"/>
</dbReference>
<dbReference type="GO" id="GO:0016567">
    <property type="term" value="P:protein ubiquitination"/>
    <property type="evidence" value="ECO:0007669"/>
    <property type="project" value="UniProtKB-UniPathway"/>
</dbReference>
<dbReference type="AlphaFoldDB" id="A0A6A3BMB2"/>
<feature type="domain" description="SKP1 component POZ" evidence="5">
    <location>
        <begin position="6"/>
        <end position="55"/>
    </location>
</feature>
<comment type="similarity">
    <text evidence="2">Belongs to the SKP1 family.</text>
</comment>
<comment type="caution">
    <text evidence="6">The sequence shown here is derived from an EMBL/GenBank/DDBJ whole genome shotgun (WGS) entry which is preliminary data.</text>
</comment>
<evidence type="ECO:0000259" key="4">
    <source>
        <dbReference type="Pfam" id="PF01466"/>
    </source>
</evidence>
<gene>
    <name evidence="6" type="ORF">F3Y22_tig00110044pilonHSYRG00058</name>
</gene>
<evidence type="ECO:0000256" key="3">
    <source>
        <dbReference type="ARBA" id="ARBA00022786"/>
    </source>
</evidence>